<organism evidence="1 2">
    <name type="scientific">Crenichthys baileyi</name>
    <name type="common">White River springfish</name>
    <dbReference type="NCBI Taxonomy" id="28760"/>
    <lineage>
        <taxon>Eukaryota</taxon>
        <taxon>Metazoa</taxon>
        <taxon>Chordata</taxon>
        <taxon>Craniata</taxon>
        <taxon>Vertebrata</taxon>
        <taxon>Euteleostomi</taxon>
        <taxon>Actinopterygii</taxon>
        <taxon>Neopterygii</taxon>
        <taxon>Teleostei</taxon>
        <taxon>Neoteleostei</taxon>
        <taxon>Acanthomorphata</taxon>
        <taxon>Ovalentaria</taxon>
        <taxon>Atherinomorphae</taxon>
        <taxon>Cyprinodontiformes</taxon>
        <taxon>Goodeidae</taxon>
        <taxon>Crenichthys</taxon>
    </lineage>
</organism>
<proteinExistence type="predicted"/>
<protein>
    <submittedName>
        <fullName evidence="1">Uncharacterized protein</fullName>
    </submittedName>
</protein>
<keyword evidence="2" id="KW-1185">Reference proteome</keyword>
<dbReference type="AlphaFoldDB" id="A0AAV9RFA9"/>
<reference evidence="1 2" key="1">
    <citation type="submission" date="2021-06" db="EMBL/GenBank/DDBJ databases">
        <authorList>
            <person name="Palmer J.M."/>
        </authorList>
    </citation>
    <scope>NUCLEOTIDE SEQUENCE [LARGE SCALE GENOMIC DNA]</scope>
    <source>
        <strain evidence="1 2">MEX-2019</strain>
        <tissue evidence="1">Muscle</tissue>
    </source>
</reference>
<comment type="caution">
    <text evidence="1">The sequence shown here is derived from an EMBL/GenBank/DDBJ whole genome shotgun (WGS) entry which is preliminary data.</text>
</comment>
<dbReference type="Proteomes" id="UP001311232">
    <property type="component" value="Unassembled WGS sequence"/>
</dbReference>
<evidence type="ECO:0000313" key="1">
    <source>
        <dbReference type="EMBL" id="KAK5607665.1"/>
    </source>
</evidence>
<accession>A0AAV9RFA9</accession>
<dbReference type="EMBL" id="JAHHUM010002018">
    <property type="protein sequence ID" value="KAK5607665.1"/>
    <property type="molecule type" value="Genomic_DNA"/>
</dbReference>
<gene>
    <name evidence="1" type="ORF">CRENBAI_024026</name>
</gene>
<evidence type="ECO:0000313" key="2">
    <source>
        <dbReference type="Proteomes" id="UP001311232"/>
    </source>
</evidence>
<sequence>METKQQFNSLYGMCPKQEASVIGLNEKHLSWLNLPLTPCRHLHCSHCGMARVASGRASSVKLLPHLPSLSLPGVSGKAAPPDGMLLFGQLGDFLSGSSGGGFQCDQPRPPCWLSEVDPVTFLSVQTELREVLSGTGP</sequence>
<name>A0AAV9RFA9_9TELE</name>